<feature type="region of interest" description="Disordered" evidence="1">
    <location>
        <begin position="1"/>
        <end position="28"/>
    </location>
</feature>
<gene>
    <name evidence="2" type="ORF">AN218_01765</name>
</gene>
<dbReference type="EMBL" id="LJGW01000039">
    <property type="protein sequence ID" value="OEV13788.1"/>
    <property type="molecule type" value="Genomic_DNA"/>
</dbReference>
<accession>A0A1E7LC93</accession>
<dbReference type="RefSeq" id="WP_070014655.1">
    <property type="nucleotide sequence ID" value="NZ_LJGW01000039.1"/>
</dbReference>
<keyword evidence="3" id="KW-1185">Reference proteome</keyword>
<feature type="compositionally biased region" description="Basic and acidic residues" evidence="1">
    <location>
        <begin position="19"/>
        <end position="28"/>
    </location>
</feature>
<name>A0A1E7LC93_9ACTN</name>
<proteinExistence type="predicted"/>
<organism evidence="2 3">
    <name type="scientific">Streptomyces nanshensis</name>
    <dbReference type="NCBI Taxonomy" id="518642"/>
    <lineage>
        <taxon>Bacteria</taxon>
        <taxon>Bacillati</taxon>
        <taxon>Actinomycetota</taxon>
        <taxon>Actinomycetes</taxon>
        <taxon>Kitasatosporales</taxon>
        <taxon>Streptomycetaceae</taxon>
        <taxon>Streptomyces</taxon>
    </lineage>
</organism>
<evidence type="ECO:0000256" key="1">
    <source>
        <dbReference type="SAM" id="MobiDB-lite"/>
    </source>
</evidence>
<comment type="caution">
    <text evidence="2">The sequence shown here is derived from an EMBL/GenBank/DDBJ whole genome shotgun (WGS) entry which is preliminary data.</text>
</comment>
<reference evidence="2 3" key="1">
    <citation type="journal article" date="2016" name="Front. Microbiol.">
        <title>Comparative Genomics Analysis of Streptomyces Species Reveals Their Adaptation to the Marine Environment and Their Diversity at the Genomic Level.</title>
        <authorList>
            <person name="Tian X."/>
            <person name="Zhang Z."/>
            <person name="Yang T."/>
            <person name="Chen M."/>
            <person name="Li J."/>
            <person name="Chen F."/>
            <person name="Yang J."/>
            <person name="Li W."/>
            <person name="Zhang B."/>
            <person name="Zhang Z."/>
            <person name="Wu J."/>
            <person name="Zhang C."/>
            <person name="Long L."/>
            <person name="Xiao J."/>
        </authorList>
    </citation>
    <scope>NUCLEOTIDE SEQUENCE [LARGE SCALE GENOMIC DNA]</scope>
    <source>
        <strain evidence="2 3">SCSIO 10429</strain>
    </source>
</reference>
<dbReference type="Proteomes" id="UP000176005">
    <property type="component" value="Unassembled WGS sequence"/>
</dbReference>
<protein>
    <submittedName>
        <fullName evidence="2">Uncharacterized protein</fullName>
    </submittedName>
</protein>
<dbReference type="AlphaFoldDB" id="A0A1E7LC93"/>
<evidence type="ECO:0000313" key="2">
    <source>
        <dbReference type="EMBL" id="OEV13788.1"/>
    </source>
</evidence>
<sequence>MMTREGLRRHNCCPGHNPRSYDHGRERAREEREWLQDVAELAPQLRGPAYLPRPATPAAAAVMAEAWPPAPLELAPDVTTGG</sequence>
<evidence type="ECO:0000313" key="3">
    <source>
        <dbReference type="Proteomes" id="UP000176005"/>
    </source>
</evidence>